<feature type="region of interest" description="Disordered" evidence="8">
    <location>
        <begin position="453"/>
        <end position="480"/>
    </location>
</feature>
<dbReference type="PROSITE" id="PS50128">
    <property type="entry name" value="SURP"/>
    <property type="match status" value="1"/>
</dbReference>
<dbReference type="PANTHER" id="PTHR13161:SF15">
    <property type="entry name" value="SPLICING FACTOR, SUPPRESSOR OF WHITE-APRICOT HOMOLOG"/>
    <property type="match status" value="1"/>
</dbReference>
<keyword evidence="3" id="KW-0694">RNA-binding</keyword>
<feature type="region of interest" description="Disordered" evidence="8">
    <location>
        <begin position="507"/>
        <end position="532"/>
    </location>
</feature>
<feature type="region of interest" description="Disordered" evidence="8">
    <location>
        <begin position="279"/>
        <end position="302"/>
    </location>
</feature>
<dbReference type="Gene3D" id="1.10.10.790">
    <property type="entry name" value="Surp module"/>
    <property type="match status" value="1"/>
</dbReference>
<feature type="region of interest" description="Disordered" evidence="8">
    <location>
        <begin position="547"/>
        <end position="579"/>
    </location>
</feature>
<keyword evidence="4" id="KW-0805">Transcription regulation</keyword>
<dbReference type="Proteomes" id="UP000271098">
    <property type="component" value="Unassembled WGS sequence"/>
</dbReference>
<dbReference type="AlphaFoldDB" id="A0A183DQ70"/>
<dbReference type="InterPro" id="IPR035967">
    <property type="entry name" value="SWAP/Surp_sf"/>
</dbReference>
<keyword evidence="7" id="KW-0175">Coiled coil</keyword>
<dbReference type="InterPro" id="IPR040397">
    <property type="entry name" value="SWAP"/>
</dbReference>
<evidence type="ECO:0000313" key="10">
    <source>
        <dbReference type="EMBL" id="VDN18010.1"/>
    </source>
</evidence>
<dbReference type="OrthoDB" id="5836667at2759"/>
<keyword evidence="5" id="KW-0804">Transcription</keyword>
<dbReference type="Pfam" id="PF09750">
    <property type="entry name" value="DRY_EERY"/>
    <property type="match status" value="1"/>
</dbReference>
<sequence length="639" mass="71705">MEQQMIKLECFCKMQNKTSANIQEELLVFGYASRLYANDERAEWLAEERHLIAHPADSQLLIDRYDCRLHMLSVELLNLASSVQEGNGGTDCPAELLEEEMCEEERYKDMFEDIRRLEEEREERKRAEIEFIYEESCKAAIASSSSEQDVDEPFRPPESIKLPLGMNLASFGFLEFDHPLNAYYKYISKLIREKKYIPKPFLSKRRPESNNLESLEGQRSLDSAAEKSKFLNTDVNTDVHFKYLHDVFGEYSDSGAESDSDFDSEGDGNDDYLHPLLMGRLRKNDSRSSSPVIGPKTKEEHEAANDVYSSLYKSLSDVFVSQAKPDEPPSKSDYYEWYVSFYGEAPKNDNPTVIPPPPDVMPIVNNTAQYVARYGVQAEQFLSGRLDHKLGFLHADQPYYGYYHSRIRYYQQVDAAYLQYHQEQCSSAASAAPAADTEADGTNGDRTNDVSLNELLQAPPPPPLPFMNRKMRRRGFHDPPRAAEADLQSIAEVGLVSPEIQMSKVQSSPALLNSASERETSGSPSAKKASTGPISFSLNMAQMSKVQSSPALLNSASERETSGSPSAKKTSTGPISFSLNVQKTEDKKISKTISAVRLGADEDDEENGATEMLDVPPGVFTNVSLQDDQKLCFYGNEHL</sequence>
<dbReference type="WBParaSite" id="GPUH_0001087401-mRNA-1">
    <property type="protein sequence ID" value="GPUH_0001087401-mRNA-1"/>
    <property type="gene ID" value="GPUH_0001087401"/>
</dbReference>
<proteinExistence type="predicted"/>
<evidence type="ECO:0000259" key="9">
    <source>
        <dbReference type="PROSITE" id="PS50128"/>
    </source>
</evidence>
<dbReference type="InterPro" id="IPR000061">
    <property type="entry name" value="Surp"/>
</dbReference>
<accession>A0A183DQ70</accession>
<keyword evidence="11" id="KW-1185">Reference proteome</keyword>
<reference evidence="12" key="1">
    <citation type="submission" date="2016-06" db="UniProtKB">
        <authorList>
            <consortium name="WormBaseParasite"/>
        </authorList>
    </citation>
    <scope>IDENTIFICATION</scope>
</reference>
<dbReference type="EMBL" id="UYRT01078198">
    <property type="protein sequence ID" value="VDN18010.1"/>
    <property type="molecule type" value="Genomic_DNA"/>
</dbReference>
<evidence type="ECO:0000256" key="8">
    <source>
        <dbReference type="SAM" id="MobiDB-lite"/>
    </source>
</evidence>
<dbReference type="GO" id="GO:0003723">
    <property type="term" value="F:RNA binding"/>
    <property type="evidence" value="ECO:0007669"/>
    <property type="project" value="UniProtKB-KW"/>
</dbReference>
<feature type="region of interest" description="Disordered" evidence="8">
    <location>
        <begin position="429"/>
        <end position="448"/>
    </location>
</feature>
<evidence type="ECO:0000256" key="7">
    <source>
        <dbReference type="SAM" id="Coils"/>
    </source>
</evidence>
<evidence type="ECO:0000256" key="5">
    <source>
        <dbReference type="ARBA" id="ARBA00023163"/>
    </source>
</evidence>
<keyword evidence="2" id="KW-0677">Repeat</keyword>
<evidence type="ECO:0000256" key="1">
    <source>
        <dbReference type="ARBA" id="ARBA00022664"/>
    </source>
</evidence>
<reference evidence="10 11" key="2">
    <citation type="submission" date="2018-11" db="EMBL/GenBank/DDBJ databases">
        <authorList>
            <consortium name="Pathogen Informatics"/>
        </authorList>
    </citation>
    <scope>NUCLEOTIDE SEQUENCE [LARGE SCALE GENOMIC DNA]</scope>
</reference>
<evidence type="ECO:0000256" key="4">
    <source>
        <dbReference type="ARBA" id="ARBA00023015"/>
    </source>
</evidence>
<keyword evidence="1" id="KW-0507">mRNA processing</keyword>
<evidence type="ECO:0000256" key="3">
    <source>
        <dbReference type="ARBA" id="ARBA00022884"/>
    </source>
</evidence>
<evidence type="ECO:0000256" key="6">
    <source>
        <dbReference type="ARBA" id="ARBA00023187"/>
    </source>
</evidence>
<dbReference type="PANTHER" id="PTHR13161">
    <property type="entry name" value="SPLICING FACTOR SUPPRESSOR OF WHITE APRICOT"/>
    <property type="match status" value="1"/>
</dbReference>
<feature type="coiled-coil region" evidence="7">
    <location>
        <begin position="100"/>
        <end position="130"/>
    </location>
</feature>
<keyword evidence="6" id="KW-0508">mRNA splicing</keyword>
<name>A0A183DQ70_9BILA</name>
<dbReference type="SUPFAM" id="SSF109905">
    <property type="entry name" value="Surp module (SWAP domain)"/>
    <property type="match status" value="1"/>
</dbReference>
<evidence type="ECO:0000313" key="11">
    <source>
        <dbReference type="Proteomes" id="UP000271098"/>
    </source>
</evidence>
<feature type="domain" description="SURP motif" evidence="9">
    <location>
        <begin position="363"/>
        <end position="403"/>
    </location>
</feature>
<evidence type="ECO:0000256" key="2">
    <source>
        <dbReference type="ARBA" id="ARBA00022737"/>
    </source>
</evidence>
<organism evidence="12">
    <name type="scientific">Gongylonema pulchrum</name>
    <dbReference type="NCBI Taxonomy" id="637853"/>
    <lineage>
        <taxon>Eukaryota</taxon>
        <taxon>Metazoa</taxon>
        <taxon>Ecdysozoa</taxon>
        <taxon>Nematoda</taxon>
        <taxon>Chromadorea</taxon>
        <taxon>Rhabditida</taxon>
        <taxon>Spirurina</taxon>
        <taxon>Spiruromorpha</taxon>
        <taxon>Spiruroidea</taxon>
        <taxon>Gongylonematidae</taxon>
        <taxon>Gongylonema</taxon>
    </lineage>
</organism>
<evidence type="ECO:0000313" key="12">
    <source>
        <dbReference type="WBParaSite" id="GPUH_0001087401-mRNA-1"/>
    </source>
</evidence>
<protein>
    <submittedName>
        <fullName evidence="12">SURP motif domain-containing protein</fullName>
    </submittedName>
</protein>
<dbReference type="SMART" id="SM00648">
    <property type="entry name" value="SWAP"/>
    <property type="match status" value="1"/>
</dbReference>
<dbReference type="InterPro" id="IPR019147">
    <property type="entry name" value="SWAP_N_domain"/>
</dbReference>
<dbReference type="SMART" id="SM01141">
    <property type="entry name" value="DRY_EERY"/>
    <property type="match status" value="1"/>
</dbReference>
<dbReference type="Pfam" id="PF01805">
    <property type="entry name" value="Surp"/>
    <property type="match status" value="1"/>
</dbReference>
<dbReference type="GO" id="GO:0000395">
    <property type="term" value="P:mRNA 5'-splice site recognition"/>
    <property type="evidence" value="ECO:0007669"/>
    <property type="project" value="TreeGrafter"/>
</dbReference>
<gene>
    <name evidence="10" type="ORF">GPUH_LOCUS10861</name>
</gene>